<protein>
    <submittedName>
        <fullName evidence="5">Simple sugar transport system substrate-binding protein</fullName>
    </submittedName>
</protein>
<dbReference type="CDD" id="cd06308">
    <property type="entry name" value="PBP1_sensor_kinase-like"/>
    <property type="match status" value="1"/>
</dbReference>
<dbReference type="GO" id="GO:0030313">
    <property type="term" value="C:cell envelope"/>
    <property type="evidence" value="ECO:0007669"/>
    <property type="project" value="UniProtKB-SubCell"/>
</dbReference>
<dbReference type="PANTHER" id="PTHR46847:SF3">
    <property type="entry name" value="GALACTOFURANOSE-BINDING PROTEIN YTFQ"/>
    <property type="match status" value="1"/>
</dbReference>
<evidence type="ECO:0000256" key="3">
    <source>
        <dbReference type="ARBA" id="ARBA00022729"/>
    </source>
</evidence>
<evidence type="ECO:0000313" key="6">
    <source>
        <dbReference type="Proteomes" id="UP000273083"/>
    </source>
</evidence>
<dbReference type="Pfam" id="PF13407">
    <property type="entry name" value="Peripla_BP_4"/>
    <property type="match status" value="2"/>
</dbReference>
<name>A0A3N1XQY7_9FIRM</name>
<gene>
    <name evidence="5" type="ORF">EDD66_106210</name>
</gene>
<sequence length="619" mass="69077">MKSKRVKIISLLLLLGFSGALYIGCNLRSSSYQEIDYVIGVSQANMREPWRLVLMNELNEEISKHSNIRLITTDATSNSEKQKKDVKKLLDYGIDLLIVSPSDVKEMTPVISEVYDQIPVIVMDKAVEGFDYTLFIGPDNKLIGRQAGEDIIKHLGKDKGAILELCGSQLSQASKDKSSGFESIISKYPNVHIKRVRVESELRDEAEDMVLSMGEQLKDIDIIFAHNDYMALGAYNAINKLGYDIKIVGIDGFNGENDGINLVKQGKIDATIACSTGGKEAIQYAVDILNKVSGVPKQVILRCHSVNQKNVTAYVENQNKPRNEYKEIIDVGYSQLGSESAWRLANTRSIKEAAKDLGINLIYEDADQSQEKQIAAIRKFIDMKVDVIVISPVVDNGWNEILQEAKDAGIPVLLSDRKVEVEDDSLYSTYIGADFIEEGRRAMRWIKENVPAEEEAVNILEIQGTLEASPTVERKQGFEEILNNNSGYEIVYSKGGDYTYAGGKEVIEEYMKTHEWDIDAIFAHNDDMALGAIKALEAYEIEPGKDVKIVSVDGTRKAFEAMIEGKLNCVVECSPLLGPQLMKAIQDLMDGKELPLRIITDEKIYTQDEAKDVLSSRKY</sequence>
<keyword evidence="3" id="KW-0732">Signal</keyword>
<feature type="domain" description="Periplasmic binding protein" evidence="4">
    <location>
        <begin position="39"/>
        <end position="290"/>
    </location>
</feature>
<comment type="caution">
    <text evidence="5">The sequence shown here is derived from an EMBL/GenBank/DDBJ whole genome shotgun (WGS) entry which is preliminary data.</text>
</comment>
<organism evidence="5 6">
    <name type="scientific">Mobilisporobacter senegalensis</name>
    <dbReference type="NCBI Taxonomy" id="1329262"/>
    <lineage>
        <taxon>Bacteria</taxon>
        <taxon>Bacillati</taxon>
        <taxon>Bacillota</taxon>
        <taxon>Clostridia</taxon>
        <taxon>Lachnospirales</taxon>
        <taxon>Lachnospiraceae</taxon>
        <taxon>Mobilisporobacter</taxon>
    </lineage>
</organism>
<proteinExistence type="inferred from homology"/>
<keyword evidence="5" id="KW-0813">Transport</keyword>
<dbReference type="Gene3D" id="3.40.50.2300">
    <property type="match status" value="4"/>
</dbReference>
<dbReference type="AlphaFoldDB" id="A0A3N1XQY7"/>
<dbReference type="InterPro" id="IPR025997">
    <property type="entry name" value="SBP_2_dom"/>
</dbReference>
<evidence type="ECO:0000256" key="2">
    <source>
        <dbReference type="ARBA" id="ARBA00007639"/>
    </source>
</evidence>
<dbReference type="CDD" id="cd06309">
    <property type="entry name" value="PBP1_galactofuranose_YtfQ-like"/>
    <property type="match status" value="1"/>
</dbReference>
<comment type="subcellular location">
    <subcellularLocation>
        <location evidence="1">Cell envelope</location>
    </subcellularLocation>
</comment>
<keyword evidence="6" id="KW-1185">Reference proteome</keyword>
<dbReference type="SUPFAM" id="SSF53822">
    <property type="entry name" value="Periplasmic binding protein-like I"/>
    <property type="match status" value="2"/>
</dbReference>
<reference evidence="5 6" key="1">
    <citation type="submission" date="2018-11" db="EMBL/GenBank/DDBJ databases">
        <title>Genomic Encyclopedia of Type Strains, Phase IV (KMG-IV): sequencing the most valuable type-strain genomes for metagenomic binning, comparative biology and taxonomic classification.</title>
        <authorList>
            <person name="Goeker M."/>
        </authorList>
    </citation>
    <scope>NUCLEOTIDE SEQUENCE [LARGE SCALE GENOMIC DNA]</scope>
    <source>
        <strain evidence="5 6">DSM 26537</strain>
    </source>
</reference>
<dbReference type="GO" id="GO:0030246">
    <property type="term" value="F:carbohydrate binding"/>
    <property type="evidence" value="ECO:0007669"/>
    <property type="project" value="UniProtKB-ARBA"/>
</dbReference>
<feature type="domain" description="Periplasmic binding protein" evidence="4">
    <location>
        <begin position="338"/>
        <end position="593"/>
    </location>
</feature>
<dbReference type="RefSeq" id="WP_123609752.1">
    <property type="nucleotide sequence ID" value="NZ_RJVG01000006.1"/>
</dbReference>
<evidence type="ECO:0000313" key="5">
    <source>
        <dbReference type="EMBL" id="ROR27512.1"/>
    </source>
</evidence>
<comment type="similarity">
    <text evidence="2">Belongs to the bacterial solute-binding protein 2 family.</text>
</comment>
<accession>A0A3N1XQY7</accession>
<dbReference type="InterPro" id="IPR028082">
    <property type="entry name" value="Peripla_BP_I"/>
</dbReference>
<evidence type="ECO:0000256" key="1">
    <source>
        <dbReference type="ARBA" id="ARBA00004196"/>
    </source>
</evidence>
<dbReference type="Proteomes" id="UP000273083">
    <property type="component" value="Unassembled WGS sequence"/>
</dbReference>
<dbReference type="OrthoDB" id="9814427at2"/>
<keyword evidence="5" id="KW-0762">Sugar transport</keyword>
<dbReference type="PANTHER" id="PTHR46847">
    <property type="entry name" value="D-ALLOSE-BINDING PERIPLASMIC PROTEIN-RELATED"/>
    <property type="match status" value="1"/>
</dbReference>
<evidence type="ECO:0000259" key="4">
    <source>
        <dbReference type="Pfam" id="PF13407"/>
    </source>
</evidence>
<dbReference type="EMBL" id="RJVG01000006">
    <property type="protein sequence ID" value="ROR27512.1"/>
    <property type="molecule type" value="Genomic_DNA"/>
</dbReference>